<proteinExistence type="predicted"/>
<organism evidence="2 3">
    <name type="scientific">Rangifer tarandus platyrhynchus</name>
    <name type="common">Svalbard reindeer</name>
    <dbReference type="NCBI Taxonomy" id="3082113"/>
    <lineage>
        <taxon>Eukaryota</taxon>
        <taxon>Metazoa</taxon>
        <taxon>Chordata</taxon>
        <taxon>Craniata</taxon>
        <taxon>Vertebrata</taxon>
        <taxon>Euteleostomi</taxon>
        <taxon>Mammalia</taxon>
        <taxon>Eutheria</taxon>
        <taxon>Laurasiatheria</taxon>
        <taxon>Artiodactyla</taxon>
        <taxon>Ruminantia</taxon>
        <taxon>Pecora</taxon>
        <taxon>Cervidae</taxon>
        <taxon>Odocoileinae</taxon>
        <taxon>Rangifer</taxon>
    </lineage>
</organism>
<gene>
    <name evidence="2" type="ORF">MRATA1EN1_LOCUS24965</name>
</gene>
<name>A0ABN8ZQ12_RANTA</name>
<evidence type="ECO:0000256" key="1">
    <source>
        <dbReference type="SAM" id="MobiDB-lite"/>
    </source>
</evidence>
<evidence type="ECO:0000313" key="3">
    <source>
        <dbReference type="Proteomes" id="UP001176941"/>
    </source>
</evidence>
<reference evidence="2" key="1">
    <citation type="submission" date="2023-04" db="EMBL/GenBank/DDBJ databases">
        <authorList>
            <consortium name="ELIXIR-Norway"/>
        </authorList>
    </citation>
    <scope>NUCLEOTIDE SEQUENCE [LARGE SCALE GENOMIC DNA]</scope>
</reference>
<evidence type="ECO:0000313" key="2">
    <source>
        <dbReference type="EMBL" id="CAI9176003.1"/>
    </source>
</evidence>
<protein>
    <submittedName>
        <fullName evidence="2">Uncharacterized protein</fullName>
    </submittedName>
</protein>
<accession>A0ABN8ZQ12</accession>
<sequence>MFSPMSSGKGRPADAEMVLLLCPPISHPSRLQVSSQLLTILCVAHTLCRGLTWTLVSGPSEDAEQQEREPQTRQGRRAVCRPVGRRGGGQQTLGMRVSAVCGQTPQELWPWEQDSVSGHKEEGVESKGLLGPVGEESGVSWVSDQYSVGLDGYVRWRQVTAGEAVSEQQGTGEGLLCDTSPKLRGCKTCLSLRVRILQPLGWVVPARAPHGAGVKVSAGCHHWEVHVHEGWPHPAGRQLGA</sequence>
<dbReference type="Proteomes" id="UP001176941">
    <property type="component" value="Chromosome 5"/>
</dbReference>
<dbReference type="EMBL" id="OX459941">
    <property type="protein sequence ID" value="CAI9176003.1"/>
    <property type="molecule type" value="Genomic_DNA"/>
</dbReference>
<keyword evidence="3" id="KW-1185">Reference proteome</keyword>
<feature type="region of interest" description="Disordered" evidence="1">
    <location>
        <begin position="59"/>
        <end position="90"/>
    </location>
</feature>